<dbReference type="InterPro" id="IPR001766">
    <property type="entry name" value="Fork_head_dom"/>
</dbReference>
<feature type="compositionally biased region" description="Low complexity" evidence="3">
    <location>
        <begin position="445"/>
        <end position="460"/>
    </location>
</feature>
<dbReference type="InterPro" id="IPR036388">
    <property type="entry name" value="WH-like_DNA-bd_sf"/>
</dbReference>
<comment type="subcellular location">
    <subcellularLocation>
        <location evidence="2">Nucleus</location>
    </subcellularLocation>
</comment>
<keyword evidence="2" id="KW-0539">Nucleus</keyword>
<dbReference type="GO" id="GO:0005634">
    <property type="term" value="C:nucleus"/>
    <property type="evidence" value="ECO:0007669"/>
    <property type="project" value="UniProtKB-SubCell"/>
</dbReference>
<dbReference type="GO" id="GO:0000981">
    <property type="term" value="F:DNA-binding transcription factor activity, RNA polymerase II-specific"/>
    <property type="evidence" value="ECO:0007669"/>
    <property type="project" value="TreeGrafter"/>
</dbReference>
<dbReference type="Pfam" id="PF00250">
    <property type="entry name" value="Forkhead"/>
    <property type="match status" value="1"/>
</dbReference>
<dbReference type="EMBL" id="KN817521">
    <property type="protein sequence ID" value="KJA28419.1"/>
    <property type="molecule type" value="Genomic_DNA"/>
</dbReference>
<evidence type="ECO:0000256" key="1">
    <source>
        <dbReference type="ARBA" id="ARBA00023125"/>
    </source>
</evidence>
<evidence type="ECO:0000259" key="4">
    <source>
        <dbReference type="PROSITE" id="PS50039"/>
    </source>
</evidence>
<dbReference type="SMART" id="SM00339">
    <property type="entry name" value="FH"/>
    <property type="match status" value="1"/>
</dbReference>
<evidence type="ECO:0000256" key="3">
    <source>
        <dbReference type="SAM" id="MobiDB-lite"/>
    </source>
</evidence>
<feature type="compositionally biased region" description="Low complexity" evidence="3">
    <location>
        <begin position="411"/>
        <end position="425"/>
    </location>
</feature>
<reference evidence="6" key="1">
    <citation type="submission" date="2014-04" db="EMBL/GenBank/DDBJ databases">
        <title>Evolutionary Origins and Diversification of the Mycorrhizal Mutualists.</title>
        <authorList>
            <consortium name="DOE Joint Genome Institute"/>
            <consortium name="Mycorrhizal Genomics Consortium"/>
            <person name="Kohler A."/>
            <person name="Kuo A."/>
            <person name="Nagy L.G."/>
            <person name="Floudas D."/>
            <person name="Copeland A."/>
            <person name="Barry K.W."/>
            <person name="Cichocki N."/>
            <person name="Veneault-Fourrey C."/>
            <person name="LaButti K."/>
            <person name="Lindquist E.A."/>
            <person name="Lipzen A."/>
            <person name="Lundell T."/>
            <person name="Morin E."/>
            <person name="Murat C."/>
            <person name="Riley R."/>
            <person name="Ohm R."/>
            <person name="Sun H."/>
            <person name="Tunlid A."/>
            <person name="Henrissat B."/>
            <person name="Grigoriev I.V."/>
            <person name="Hibbett D.S."/>
            <person name="Martin F."/>
        </authorList>
    </citation>
    <scope>NUCLEOTIDE SEQUENCE [LARGE SCALE GENOMIC DNA]</scope>
    <source>
        <strain evidence="6">FD-334 SS-4</strain>
    </source>
</reference>
<feature type="region of interest" description="Disordered" evidence="3">
    <location>
        <begin position="342"/>
        <end position="536"/>
    </location>
</feature>
<sequence length="662" mass="74781">MSHLQHLLNHDHGGPHASKLDEHRQPAVDQLDVSSSAEEDISPGSDDEVDELLEDETDGDMEYYDEEPPTTPLGTTSTTEHPSDTPHHENSHDAKPDPILDSFPLRREEKRPEPAPRRKLEKHDRKIDLGLHDHKAHADCPDTLACLPDTHGRPQHTLPVILRCAILGSPRKRLTIREIYATMESKYPYYKTAGQTWKQSVRHHLSLNRLFERQPRPVTDPGFGSYWTVNLSAPPGTKRPRKRGRPNKESHEGGSATKKSNPHKSHPQSHPGQLDQPLKFQFQPQTHPAPPPPPLPPQQPQGNPVALHHPHHHNMHVLQNHSPLMSHYHSPLEANPPLLQHAQTAMPLPPPSSSPPTSQNHHRHEHPHPNHYQNHRQHQTRPLHQHNSLPPSHIPHHPSLSPSIPPPAPPLSSAHSHQYSQQHQQIYVPHQRPHQDQYPPPSQHLPPHSSQIVSSQSRPSLNHSHSQPLEHHDSRRQSTSYPLQRKGSLPVNPARDSAYPLTSRDPDGDDIMAINDGIRNGPTISDDESEEDTDDRHHRRLGTGVFVPTKPSPIFSLPPFSVLTPPLRQELLEQMRQEIATLRRTSAEAVSTSIRLSEQLANANLEVSRSREAVRDLEDMLQDEAAKRKELEKLRALETDRRRAAEDALSSTIRSPTRVRAT</sequence>
<dbReference type="OrthoDB" id="5954824at2759"/>
<dbReference type="GO" id="GO:0000978">
    <property type="term" value="F:RNA polymerase II cis-regulatory region sequence-specific DNA binding"/>
    <property type="evidence" value="ECO:0007669"/>
    <property type="project" value="TreeGrafter"/>
</dbReference>
<dbReference type="SUPFAM" id="SSF46785">
    <property type="entry name" value="Winged helix' DNA-binding domain"/>
    <property type="match status" value="1"/>
</dbReference>
<feature type="compositionally biased region" description="Pro residues" evidence="3">
    <location>
        <begin position="287"/>
        <end position="299"/>
    </location>
</feature>
<dbReference type="PANTHER" id="PTHR11829">
    <property type="entry name" value="FORKHEAD BOX PROTEIN"/>
    <property type="match status" value="1"/>
</dbReference>
<protein>
    <recommendedName>
        <fullName evidence="4">Fork-head domain-containing protein</fullName>
    </recommendedName>
</protein>
<dbReference type="InterPro" id="IPR050211">
    <property type="entry name" value="FOX_domain-containing"/>
</dbReference>
<proteinExistence type="predicted"/>
<name>A0A0D2PC24_HYPSF</name>
<feature type="region of interest" description="Disordered" evidence="3">
    <location>
        <begin position="1"/>
        <end position="122"/>
    </location>
</feature>
<feature type="compositionally biased region" description="Basic residues" evidence="3">
    <location>
        <begin position="373"/>
        <end position="384"/>
    </location>
</feature>
<dbReference type="PRINTS" id="PR00053">
    <property type="entry name" value="FORKHEAD"/>
</dbReference>
<evidence type="ECO:0000313" key="5">
    <source>
        <dbReference type="EMBL" id="KJA28419.1"/>
    </source>
</evidence>
<feature type="compositionally biased region" description="Basic and acidic residues" evidence="3">
    <location>
        <begin position="81"/>
        <end position="122"/>
    </location>
</feature>
<feature type="region of interest" description="Disordered" evidence="3">
    <location>
        <begin position="639"/>
        <end position="662"/>
    </location>
</feature>
<dbReference type="STRING" id="945553.A0A0D2PC24"/>
<feature type="compositionally biased region" description="Basic and acidic residues" evidence="3">
    <location>
        <begin position="8"/>
        <end position="26"/>
    </location>
</feature>
<accession>A0A0D2PC24</accession>
<keyword evidence="6" id="KW-1185">Reference proteome</keyword>
<dbReference type="InterPro" id="IPR036390">
    <property type="entry name" value="WH_DNA-bd_sf"/>
</dbReference>
<feature type="DNA-binding region" description="Fork-head" evidence="2">
    <location>
        <begin position="153"/>
        <end position="243"/>
    </location>
</feature>
<dbReference type="PROSITE" id="PS50039">
    <property type="entry name" value="FORK_HEAD_3"/>
    <property type="match status" value="1"/>
</dbReference>
<dbReference type="CDD" id="cd00059">
    <property type="entry name" value="FH_FOX"/>
    <property type="match status" value="1"/>
</dbReference>
<dbReference type="Gene3D" id="1.10.10.10">
    <property type="entry name" value="Winged helix-like DNA-binding domain superfamily/Winged helix DNA-binding domain"/>
    <property type="match status" value="1"/>
</dbReference>
<feature type="domain" description="Fork-head" evidence="4">
    <location>
        <begin position="153"/>
        <end position="243"/>
    </location>
</feature>
<evidence type="ECO:0000313" key="6">
    <source>
        <dbReference type="Proteomes" id="UP000054270"/>
    </source>
</evidence>
<keyword evidence="1 2" id="KW-0238">DNA-binding</keyword>
<feature type="region of interest" description="Disordered" evidence="3">
    <location>
        <begin position="226"/>
        <end position="309"/>
    </location>
</feature>
<organism evidence="5 6">
    <name type="scientific">Hypholoma sublateritium (strain FD-334 SS-4)</name>
    <dbReference type="NCBI Taxonomy" id="945553"/>
    <lineage>
        <taxon>Eukaryota</taxon>
        <taxon>Fungi</taxon>
        <taxon>Dikarya</taxon>
        <taxon>Basidiomycota</taxon>
        <taxon>Agaricomycotina</taxon>
        <taxon>Agaricomycetes</taxon>
        <taxon>Agaricomycetidae</taxon>
        <taxon>Agaricales</taxon>
        <taxon>Agaricineae</taxon>
        <taxon>Strophariaceae</taxon>
        <taxon>Hypholoma</taxon>
    </lineage>
</organism>
<dbReference type="PANTHER" id="PTHR11829:SF343">
    <property type="entry name" value="FORK-HEAD DOMAIN-CONTAINING PROTEIN"/>
    <property type="match status" value="1"/>
</dbReference>
<dbReference type="Proteomes" id="UP000054270">
    <property type="component" value="Unassembled WGS sequence"/>
</dbReference>
<dbReference type="AlphaFoldDB" id="A0A0D2PC24"/>
<evidence type="ECO:0000256" key="2">
    <source>
        <dbReference type="PROSITE-ProRule" id="PRU00089"/>
    </source>
</evidence>
<feature type="compositionally biased region" description="Acidic residues" evidence="3">
    <location>
        <begin position="37"/>
        <end position="68"/>
    </location>
</feature>
<gene>
    <name evidence="5" type="ORF">HYPSUDRAFT_33797</name>
</gene>